<dbReference type="RefSeq" id="WP_135658815.1">
    <property type="nucleotide sequence ID" value="NZ_RQHF01000026.1"/>
</dbReference>
<protein>
    <submittedName>
        <fullName evidence="1">Uncharacterized protein</fullName>
    </submittedName>
</protein>
<reference evidence="2" key="1">
    <citation type="journal article" date="2019" name="PLoS Negl. Trop. Dis.">
        <title>Revisiting the worldwide diversity of Leptospira species in the environment.</title>
        <authorList>
            <person name="Vincent A.T."/>
            <person name="Schiettekatte O."/>
            <person name="Bourhy P."/>
            <person name="Veyrier F.J."/>
            <person name="Picardeau M."/>
        </authorList>
    </citation>
    <scope>NUCLEOTIDE SEQUENCE [LARGE SCALE GENOMIC DNA]</scope>
    <source>
        <strain evidence="2">201601955</strain>
    </source>
</reference>
<evidence type="ECO:0000313" key="1">
    <source>
        <dbReference type="EMBL" id="TGM53750.1"/>
    </source>
</evidence>
<accession>A0ABY2NNU3</accession>
<dbReference type="Proteomes" id="UP000298112">
    <property type="component" value="Unassembled WGS sequence"/>
</dbReference>
<organism evidence="1 2">
    <name type="scientific">Leptospira vanthielii</name>
    <dbReference type="NCBI Taxonomy" id="293085"/>
    <lineage>
        <taxon>Bacteria</taxon>
        <taxon>Pseudomonadati</taxon>
        <taxon>Spirochaetota</taxon>
        <taxon>Spirochaetia</taxon>
        <taxon>Leptospirales</taxon>
        <taxon>Leptospiraceae</taxon>
        <taxon>Leptospira</taxon>
    </lineage>
</organism>
<keyword evidence="2" id="KW-1185">Reference proteome</keyword>
<evidence type="ECO:0000313" key="2">
    <source>
        <dbReference type="Proteomes" id="UP000298112"/>
    </source>
</evidence>
<gene>
    <name evidence="1" type="ORF">EHQ95_10070</name>
</gene>
<comment type="caution">
    <text evidence="1">The sequence shown here is derived from an EMBL/GenBank/DDBJ whole genome shotgun (WGS) entry which is preliminary data.</text>
</comment>
<name>A0ABY2NNU3_9LEPT</name>
<proteinExistence type="predicted"/>
<dbReference type="EMBL" id="RQHF01000026">
    <property type="protein sequence ID" value="TGM53750.1"/>
    <property type="molecule type" value="Genomic_DNA"/>
</dbReference>
<dbReference type="PROSITE" id="PS51257">
    <property type="entry name" value="PROKAR_LIPOPROTEIN"/>
    <property type="match status" value="1"/>
</dbReference>
<sequence length="491" mass="52950">MPAKYLQTSTKIRIFSLLLIFSFLFSCKLPELNNPSDYNSRAYFETALLLCALGLGPCNPCSSAPGPWGSFIGSSSLAGATTGATKLKSDNAYNLYGLSFTSNDFGLGGIHFQGVAGSTLNFLVTKFSATGERQWLRYLGQRSDRPNGIYFRENDGLYMYATTPTSILPAANTPHVGVGGNSVIVKLSTDGNILWSKYFNDGLNIDSGIISEIKDSSDQTGLYVLGFATGALVNPGNVISSSTNNDWFIQKIGYDGVAIWTKYYPFGPAISNFRPFRLEAIPASQGYVIIGLVEADLNSTFPNGKNGYPSFLGNLVMKLDANFNYQWHRYLGGTNAAIDDIGPSLVVYADQTILTSTYYTDTTPSLGLPHPGTGIKSTIFYRLDGSGNLLNSSFVYNPGESIIITEGSFLQNGKALITGTVGELVGMVSELDPITLKEDYRITGKENYKMSAVKHCDGSFSSFGSSAGSISDSPIPFGTGMSNAYLSRFKR</sequence>